<evidence type="ECO:0000259" key="1">
    <source>
        <dbReference type="PROSITE" id="PS50853"/>
    </source>
</evidence>
<dbReference type="Proteomes" id="UP000030746">
    <property type="component" value="Unassembled WGS sequence"/>
</dbReference>
<dbReference type="SMART" id="SM00060">
    <property type="entry name" value="FN3"/>
    <property type="match status" value="1"/>
</dbReference>
<feature type="non-terminal residue" evidence="2">
    <location>
        <position position="1"/>
    </location>
</feature>
<dbReference type="AlphaFoldDB" id="V3ZPM9"/>
<dbReference type="SUPFAM" id="SSF49265">
    <property type="entry name" value="Fibronectin type III"/>
    <property type="match status" value="1"/>
</dbReference>
<dbReference type="CTD" id="20244094"/>
<reference evidence="2 3" key="1">
    <citation type="journal article" date="2013" name="Nature">
        <title>Insights into bilaterian evolution from three spiralian genomes.</title>
        <authorList>
            <person name="Simakov O."/>
            <person name="Marletaz F."/>
            <person name="Cho S.J."/>
            <person name="Edsinger-Gonzales E."/>
            <person name="Havlak P."/>
            <person name="Hellsten U."/>
            <person name="Kuo D.H."/>
            <person name="Larsson T."/>
            <person name="Lv J."/>
            <person name="Arendt D."/>
            <person name="Savage R."/>
            <person name="Osoegawa K."/>
            <person name="de Jong P."/>
            <person name="Grimwood J."/>
            <person name="Chapman J.A."/>
            <person name="Shapiro H."/>
            <person name="Aerts A."/>
            <person name="Otillar R.P."/>
            <person name="Terry A.Y."/>
            <person name="Boore J.L."/>
            <person name="Grigoriev I.V."/>
            <person name="Lindberg D.R."/>
            <person name="Seaver E.C."/>
            <person name="Weisblat D.A."/>
            <person name="Putnam N.H."/>
            <person name="Rokhsar D.S."/>
        </authorList>
    </citation>
    <scope>NUCLEOTIDE SEQUENCE [LARGE SCALE GENOMIC DNA]</scope>
</reference>
<dbReference type="PROSITE" id="PS50853">
    <property type="entry name" value="FN3"/>
    <property type="match status" value="1"/>
</dbReference>
<dbReference type="EMBL" id="KB203508">
    <property type="protein sequence ID" value="ESO84445.1"/>
    <property type="molecule type" value="Genomic_DNA"/>
</dbReference>
<dbReference type="Gene3D" id="2.60.40.10">
    <property type="entry name" value="Immunoglobulins"/>
    <property type="match status" value="1"/>
</dbReference>
<dbReference type="InterPro" id="IPR013783">
    <property type="entry name" value="Ig-like_fold"/>
</dbReference>
<dbReference type="KEGG" id="lgi:LOTGIDRAFT_176942"/>
<gene>
    <name evidence="2" type="ORF">LOTGIDRAFT_176942</name>
</gene>
<evidence type="ECO:0000313" key="3">
    <source>
        <dbReference type="Proteomes" id="UP000030746"/>
    </source>
</evidence>
<dbReference type="InterPro" id="IPR036116">
    <property type="entry name" value="FN3_sf"/>
</dbReference>
<dbReference type="Pfam" id="PF00041">
    <property type="entry name" value="fn3"/>
    <property type="match status" value="1"/>
</dbReference>
<keyword evidence="3" id="KW-1185">Reference proteome</keyword>
<dbReference type="RefSeq" id="XP_009064867.1">
    <property type="nucleotide sequence ID" value="XM_009066619.1"/>
</dbReference>
<evidence type="ECO:0000313" key="2">
    <source>
        <dbReference type="EMBL" id="ESO84445.1"/>
    </source>
</evidence>
<dbReference type="CDD" id="cd00063">
    <property type="entry name" value="FN3"/>
    <property type="match status" value="1"/>
</dbReference>
<organism evidence="2 3">
    <name type="scientific">Lottia gigantea</name>
    <name type="common">Giant owl limpet</name>
    <dbReference type="NCBI Taxonomy" id="225164"/>
    <lineage>
        <taxon>Eukaryota</taxon>
        <taxon>Metazoa</taxon>
        <taxon>Spiralia</taxon>
        <taxon>Lophotrochozoa</taxon>
        <taxon>Mollusca</taxon>
        <taxon>Gastropoda</taxon>
        <taxon>Patellogastropoda</taxon>
        <taxon>Lottioidea</taxon>
        <taxon>Lottiidae</taxon>
        <taxon>Lottia</taxon>
    </lineage>
</organism>
<accession>V3ZPM9</accession>
<dbReference type="GeneID" id="20244094"/>
<feature type="domain" description="Fibronectin type-III" evidence="1">
    <location>
        <begin position="1"/>
        <end position="99"/>
    </location>
</feature>
<dbReference type="InterPro" id="IPR003961">
    <property type="entry name" value="FN3_dom"/>
</dbReference>
<sequence>TPKPPILASVIPVSISSISLSWLDVIQPDYTNISYYRIYYKQRLEENFNLLTDKLDTKLSDYEVTNLLAGTEYIFTMASQNDVGIGPRSNAISAITFESGMLVFYL</sequence>
<proteinExistence type="predicted"/>
<protein>
    <recommendedName>
        <fullName evidence="1">Fibronectin type-III domain-containing protein</fullName>
    </recommendedName>
</protein>
<name>V3ZPM9_LOTGI</name>